<feature type="transmembrane region" description="Helical" evidence="2">
    <location>
        <begin position="229"/>
        <end position="250"/>
    </location>
</feature>
<accession>A0ABT1ZGW9</accession>
<feature type="transmembrane region" description="Helical" evidence="2">
    <location>
        <begin position="287"/>
        <end position="308"/>
    </location>
</feature>
<keyword evidence="2" id="KW-1133">Transmembrane helix</keyword>
<keyword evidence="5" id="KW-1185">Reference proteome</keyword>
<feature type="transmembrane region" description="Helical" evidence="2">
    <location>
        <begin position="199"/>
        <end position="223"/>
    </location>
</feature>
<dbReference type="PANTHER" id="PTHR35797">
    <property type="entry name" value="PROTEASE-RELATED"/>
    <property type="match status" value="1"/>
</dbReference>
<proteinExistence type="predicted"/>
<feature type="transmembrane region" description="Helical" evidence="2">
    <location>
        <begin position="114"/>
        <end position="137"/>
    </location>
</feature>
<dbReference type="Pfam" id="PF02517">
    <property type="entry name" value="Rce1-like"/>
    <property type="match status" value="1"/>
</dbReference>
<feature type="domain" description="CAAX prenyl protease 2/Lysostaphin resistance protein A-like" evidence="3">
    <location>
        <begin position="168"/>
        <end position="269"/>
    </location>
</feature>
<evidence type="ECO:0000313" key="4">
    <source>
        <dbReference type="EMBL" id="MCS0499942.1"/>
    </source>
</evidence>
<organism evidence="4 5">
    <name type="scientific">Protaetiibacter mangrovi</name>
    <dbReference type="NCBI Taxonomy" id="2970926"/>
    <lineage>
        <taxon>Bacteria</taxon>
        <taxon>Bacillati</taxon>
        <taxon>Actinomycetota</taxon>
        <taxon>Actinomycetes</taxon>
        <taxon>Micrococcales</taxon>
        <taxon>Microbacteriaceae</taxon>
        <taxon>Protaetiibacter</taxon>
    </lineage>
</organism>
<dbReference type="Proteomes" id="UP001205337">
    <property type="component" value="Unassembled WGS sequence"/>
</dbReference>
<sequence length="342" mass="35774">MTTESRDAAAAASATTTVPTSDEIDVTRPLSRFPRRADRVTRAQFAAYALSLAVLVPGGVAVAVSQGVDMRTLDDAPVLGQLALFGGGFAPTLAMLVAWAVGRRAPEWGFRRTPWRTIAVGWLFAVAAIGIAYGTAWVSGIAPFDAGRLETGSGMPAPLAILVGLLPGVLPFAALALGEQLGWSSFAVARLAPLRGPDVTALVIGLAWASCHVPMMLFIPGAIVDGIPAGWAIAMFTIQCVAFSYPMVWLRVRTRSIWPVLIVHATLNASIYFVAELATEPTPASEWFVGEGGALTAAASVIAAFATMRLWRGPRSERAAVLAGLAGTAASPARVRRARKGA</sequence>
<dbReference type="EMBL" id="JANTHX010000007">
    <property type="protein sequence ID" value="MCS0499942.1"/>
    <property type="molecule type" value="Genomic_DNA"/>
</dbReference>
<dbReference type="RefSeq" id="WP_258799029.1">
    <property type="nucleotide sequence ID" value="NZ_JANTHX010000007.1"/>
</dbReference>
<feature type="transmembrane region" description="Helical" evidence="2">
    <location>
        <begin position="257"/>
        <end position="275"/>
    </location>
</feature>
<dbReference type="PANTHER" id="PTHR35797:SF1">
    <property type="entry name" value="PROTEASE"/>
    <property type="match status" value="1"/>
</dbReference>
<feature type="transmembrane region" description="Helical" evidence="2">
    <location>
        <begin position="45"/>
        <end position="66"/>
    </location>
</feature>
<feature type="compositionally biased region" description="Low complexity" evidence="1">
    <location>
        <begin position="8"/>
        <end position="21"/>
    </location>
</feature>
<comment type="caution">
    <text evidence="4">The sequence shown here is derived from an EMBL/GenBank/DDBJ whole genome shotgun (WGS) entry which is preliminary data.</text>
</comment>
<dbReference type="InterPro" id="IPR042150">
    <property type="entry name" value="MmRce1-like"/>
</dbReference>
<keyword evidence="4" id="KW-0645">Protease</keyword>
<reference evidence="4 5" key="1">
    <citation type="submission" date="2022-08" db="EMBL/GenBank/DDBJ databases">
        <authorList>
            <person name="Li F."/>
        </authorList>
    </citation>
    <scope>NUCLEOTIDE SEQUENCE [LARGE SCALE GENOMIC DNA]</scope>
    <source>
        <strain evidence="4 5">10F1B-8-1</strain>
    </source>
</reference>
<dbReference type="InterPro" id="IPR003675">
    <property type="entry name" value="Rce1/LyrA-like_dom"/>
</dbReference>
<evidence type="ECO:0000256" key="1">
    <source>
        <dbReference type="SAM" id="MobiDB-lite"/>
    </source>
</evidence>
<evidence type="ECO:0000256" key="2">
    <source>
        <dbReference type="SAM" id="Phobius"/>
    </source>
</evidence>
<evidence type="ECO:0000313" key="5">
    <source>
        <dbReference type="Proteomes" id="UP001205337"/>
    </source>
</evidence>
<dbReference type="GO" id="GO:0008237">
    <property type="term" value="F:metallopeptidase activity"/>
    <property type="evidence" value="ECO:0007669"/>
    <property type="project" value="UniProtKB-KW"/>
</dbReference>
<keyword evidence="4" id="KW-0378">Hydrolase</keyword>
<evidence type="ECO:0000259" key="3">
    <source>
        <dbReference type="Pfam" id="PF02517"/>
    </source>
</evidence>
<keyword evidence="4" id="KW-0482">Metalloprotease</keyword>
<name>A0ABT1ZGW9_9MICO</name>
<feature type="region of interest" description="Disordered" evidence="1">
    <location>
        <begin position="1"/>
        <end position="22"/>
    </location>
</feature>
<gene>
    <name evidence="4" type="ORF">NUH29_10320</name>
</gene>
<feature type="transmembrane region" description="Helical" evidence="2">
    <location>
        <begin position="78"/>
        <end position="102"/>
    </location>
</feature>
<keyword evidence="2" id="KW-0812">Transmembrane</keyword>
<protein>
    <submittedName>
        <fullName evidence="4">CPBP family intramembrane metalloprotease</fullName>
    </submittedName>
</protein>
<feature type="transmembrane region" description="Helical" evidence="2">
    <location>
        <begin position="157"/>
        <end position="178"/>
    </location>
</feature>
<keyword evidence="2" id="KW-0472">Membrane</keyword>